<dbReference type="Proteomes" id="UP000040453">
    <property type="component" value="Unassembled WGS sequence"/>
</dbReference>
<dbReference type="RefSeq" id="WP_052484922.1">
    <property type="nucleotide sequence ID" value="NZ_CDGG01000001.1"/>
</dbReference>
<sequence length="204" mass="24181">MGKAKRNINIPKAKEPDQLANKGKLYSYSQNEKIKGINEDNVVFSWKFFDRKHELFNCGATESGWFISLFDILYQVSDMAYIEFRQQRNKGLRVHPHDWKDTTAKFDLDDNLLEQLEEDNACIQFSVSQAKGRVHGFMIDNIFYIVWLDRHHNLYPSENHGGIKKYQAPFTPFEQLEEDMRLYQVENAKLKEEIDAYEKLLEEY</sequence>
<evidence type="ECO:0000256" key="1">
    <source>
        <dbReference type="SAM" id="Coils"/>
    </source>
</evidence>
<evidence type="ECO:0000313" key="3">
    <source>
        <dbReference type="Proteomes" id="UP000040453"/>
    </source>
</evidence>
<reference evidence="2 3" key="1">
    <citation type="submission" date="2014-11" db="EMBL/GenBank/DDBJ databases">
        <authorList>
            <person name="Urmite Genomes Urmite Genomes"/>
        </authorList>
    </citation>
    <scope>NUCLEOTIDE SEQUENCE [LARGE SCALE GENOMIC DNA]</scope>
    <source>
        <strain evidence="2 3">Oc5</strain>
    </source>
</reference>
<dbReference type="EMBL" id="CDGG01000001">
    <property type="protein sequence ID" value="CEI81323.1"/>
    <property type="molecule type" value="Genomic_DNA"/>
</dbReference>
<proteinExistence type="predicted"/>
<dbReference type="AlphaFoldDB" id="A0A0A1ME52"/>
<keyword evidence="3" id="KW-1185">Reference proteome</keyword>
<gene>
    <name evidence="2" type="ORF">BN997_01141</name>
</gene>
<accession>A0A0A1ME52</accession>
<feature type="coiled-coil region" evidence="1">
    <location>
        <begin position="173"/>
        <end position="203"/>
    </location>
</feature>
<dbReference type="OrthoDB" id="7067985at2"/>
<evidence type="ECO:0000313" key="2">
    <source>
        <dbReference type="EMBL" id="CEI81323.1"/>
    </source>
</evidence>
<protein>
    <submittedName>
        <fullName evidence="2">Uncharacterized protein</fullName>
    </submittedName>
</protein>
<name>A0A0A1ME52_9BACI</name>
<keyword evidence="1" id="KW-0175">Coiled coil</keyword>
<organism evidence="2 3">
    <name type="scientific">Oceanobacillus oncorhynchi</name>
    <dbReference type="NCBI Taxonomy" id="545501"/>
    <lineage>
        <taxon>Bacteria</taxon>
        <taxon>Bacillati</taxon>
        <taxon>Bacillota</taxon>
        <taxon>Bacilli</taxon>
        <taxon>Bacillales</taxon>
        <taxon>Bacillaceae</taxon>
        <taxon>Oceanobacillus</taxon>
    </lineage>
</organism>